<proteinExistence type="predicted"/>
<comment type="caution">
    <text evidence="1">The sequence shown here is derived from an EMBL/GenBank/DDBJ whole genome shotgun (WGS) entry which is preliminary data.</text>
</comment>
<dbReference type="AlphaFoldDB" id="A0A017TG72"/>
<sequence>MLETLPVSRLPQGRVPVRRGHLSRNQTWACAPFVRFGPADRLPVHS</sequence>
<dbReference type="Proteomes" id="UP000019678">
    <property type="component" value="Unassembled WGS sequence"/>
</dbReference>
<accession>A0A017TG72</accession>
<keyword evidence="2" id="KW-1185">Reference proteome</keyword>
<reference evidence="1 2" key="1">
    <citation type="submission" date="2013-05" db="EMBL/GenBank/DDBJ databases">
        <title>Genome assembly of Chondromyces apiculatus DSM 436.</title>
        <authorList>
            <person name="Sharma G."/>
            <person name="Khatri I."/>
            <person name="Kaur C."/>
            <person name="Mayilraj S."/>
            <person name="Subramanian S."/>
        </authorList>
    </citation>
    <scope>NUCLEOTIDE SEQUENCE [LARGE SCALE GENOMIC DNA]</scope>
    <source>
        <strain evidence="1 2">DSM 436</strain>
    </source>
</reference>
<organism evidence="1 2">
    <name type="scientific">Chondromyces apiculatus DSM 436</name>
    <dbReference type="NCBI Taxonomy" id="1192034"/>
    <lineage>
        <taxon>Bacteria</taxon>
        <taxon>Pseudomonadati</taxon>
        <taxon>Myxococcota</taxon>
        <taxon>Polyangia</taxon>
        <taxon>Polyangiales</taxon>
        <taxon>Polyangiaceae</taxon>
        <taxon>Chondromyces</taxon>
    </lineage>
</organism>
<gene>
    <name evidence="1" type="ORF">CAP_8684</name>
</gene>
<evidence type="ECO:0000313" key="2">
    <source>
        <dbReference type="Proteomes" id="UP000019678"/>
    </source>
</evidence>
<dbReference type="STRING" id="1192034.CAP_8684"/>
<dbReference type="EMBL" id="ASRX01000009">
    <property type="protein sequence ID" value="EYF07561.1"/>
    <property type="molecule type" value="Genomic_DNA"/>
</dbReference>
<evidence type="ECO:0000313" key="1">
    <source>
        <dbReference type="EMBL" id="EYF07561.1"/>
    </source>
</evidence>
<protein>
    <submittedName>
        <fullName evidence="1">Uncharacterized protein</fullName>
    </submittedName>
</protein>
<name>A0A017TG72_9BACT</name>